<evidence type="ECO:0000313" key="3">
    <source>
        <dbReference type="Proteomes" id="UP000053099"/>
    </source>
</evidence>
<feature type="chain" id="PRO_5005865019" evidence="1">
    <location>
        <begin position="20"/>
        <end position="263"/>
    </location>
</feature>
<name>A0A0N0ZPE0_THESC</name>
<comment type="caution">
    <text evidence="2">The sequence shown here is derived from an EMBL/GenBank/DDBJ whole genome shotgun (WGS) entry which is preliminary data.</text>
</comment>
<feature type="signal peptide" evidence="1">
    <location>
        <begin position="1"/>
        <end position="19"/>
    </location>
</feature>
<dbReference type="InterPro" id="IPR013783">
    <property type="entry name" value="Ig-like_fold"/>
</dbReference>
<dbReference type="EMBL" id="LJJR01000016">
    <property type="protein sequence ID" value="KPD31105.1"/>
    <property type="molecule type" value="Genomic_DNA"/>
</dbReference>
<dbReference type="Gene3D" id="2.60.40.10">
    <property type="entry name" value="Immunoglobulins"/>
    <property type="match status" value="1"/>
</dbReference>
<dbReference type="AlphaFoldDB" id="A0A0N0ZPE0"/>
<sequence length="263" mass="28364">MRKLLPLTILMILLSQTQAQTGVGVSPPRALYPATPGTSLTGGILVDHPGRSGTLQVEVVLQDVLLQADGRPLYLDPGSHPRSLSRWLSVSPLTFLLQPQATQEVRYTVQVPPNVQPGTYWGIIFFESAPAGSRQGGEGLGIRVKTRVGHVVYVEVGQVSRSGRIQGFRYQPQSREGPAQVRLVFQNTGTGLLRLKGRVEVRDLQGRPLAQAEVPETASLPGATHELPAPLEKPLPPGRYLVLAVLDFGSPSLIAGEGRIEVK</sequence>
<evidence type="ECO:0000256" key="1">
    <source>
        <dbReference type="SAM" id="SignalP"/>
    </source>
</evidence>
<accession>A0A0N0ZPE0</accession>
<dbReference type="Proteomes" id="UP000053099">
    <property type="component" value="Unassembled WGS sequence"/>
</dbReference>
<dbReference type="PATRIC" id="fig|37636.3.peg.398"/>
<keyword evidence="1" id="KW-0732">Signal</keyword>
<protein>
    <submittedName>
        <fullName evidence="2">P pilus assembly protein, chaperone PapD</fullName>
    </submittedName>
</protein>
<reference evidence="2 3" key="1">
    <citation type="submission" date="2015-09" db="EMBL/GenBank/DDBJ databases">
        <title>Draft genome sequence of Thermus scotoductus strain K1 isolated from a geothermal spring in Nagorno-Karabakh, Armenia.</title>
        <authorList>
            <person name="Saghatelyan A."/>
            <person name="Poghosyan L."/>
            <person name="Panosyan H."/>
            <person name="Birkeland N.-K."/>
        </authorList>
    </citation>
    <scope>NUCLEOTIDE SEQUENCE [LARGE SCALE GENOMIC DNA]</scope>
    <source>
        <strain evidence="2 3">K1</strain>
    </source>
</reference>
<evidence type="ECO:0000313" key="2">
    <source>
        <dbReference type="EMBL" id="KPD31105.1"/>
    </source>
</evidence>
<gene>
    <name evidence="2" type="ORF">AN926_06660</name>
</gene>
<organism evidence="2 3">
    <name type="scientific">Thermus scotoductus</name>
    <dbReference type="NCBI Taxonomy" id="37636"/>
    <lineage>
        <taxon>Bacteria</taxon>
        <taxon>Thermotogati</taxon>
        <taxon>Deinococcota</taxon>
        <taxon>Deinococci</taxon>
        <taxon>Thermales</taxon>
        <taxon>Thermaceae</taxon>
        <taxon>Thermus</taxon>
    </lineage>
</organism>
<proteinExistence type="predicted"/>